<dbReference type="CDD" id="cd01992">
    <property type="entry name" value="TilS_N"/>
    <property type="match status" value="1"/>
</dbReference>
<keyword evidence="4" id="KW-0436">Ligase</keyword>
<sequence length="446" mass="48873">MTQGAKPITGFAFSEALIAPVKAISGYRRLWVALSGGLDSTLLLHLAARCHPGMSAVHINHQLQANAGETEVFCRDVCAELAVPLTIQPVSVKLGTGPNQGLEEAARKARYEAFEALLAPGDILLMAHHQDDQTETVLFRMVRGSGVAGLAGMPASRSLGAGRLARPLLGFDRAELECHARQAGISWVDDPSNTDPRFDRNFLRLSVLPLLKKRWPGLNQRLRHSADACSEGHFLNQRLAELQWQTLGASRHRLPVTGLSALSPAEQKNLLRWWILQAGYSPPSISNWSQVLHDLLQAAEDRSPELRADGYSLRRFQGELHLVSELSCVPEAPVLLAPGPPVKWSEWTLQLIPAATSKTSPPPVRICTRQGGERVRFSVGGPSKSLKKWLQEKAVPPWQRRRLPLIFGGAEGEGELIAIGDLWCSEQYCGSAPAAGWRLIVQRDCN</sequence>
<dbReference type="Gene3D" id="1.20.59.20">
    <property type="match status" value="1"/>
</dbReference>
<dbReference type="InterPro" id="IPR011063">
    <property type="entry name" value="TilS/TtcA_N"/>
</dbReference>
<comment type="catalytic activity">
    <reaction evidence="8">
        <text>cytidine(34) in tRNA(Ile2) + L-lysine + ATP = lysidine(34) in tRNA(Ile2) + AMP + diphosphate + H(+)</text>
        <dbReference type="Rhea" id="RHEA:43744"/>
        <dbReference type="Rhea" id="RHEA-COMP:10625"/>
        <dbReference type="Rhea" id="RHEA-COMP:10670"/>
        <dbReference type="ChEBI" id="CHEBI:15378"/>
        <dbReference type="ChEBI" id="CHEBI:30616"/>
        <dbReference type="ChEBI" id="CHEBI:32551"/>
        <dbReference type="ChEBI" id="CHEBI:33019"/>
        <dbReference type="ChEBI" id="CHEBI:82748"/>
        <dbReference type="ChEBI" id="CHEBI:83665"/>
        <dbReference type="ChEBI" id="CHEBI:456215"/>
        <dbReference type="EC" id="6.3.4.19"/>
    </reaction>
</comment>
<proteinExistence type="inferred from homology"/>
<reference evidence="10" key="1">
    <citation type="journal article" date="2015" name="Nature">
        <title>Complex archaea that bridge the gap between prokaryotes and eukaryotes.</title>
        <authorList>
            <person name="Spang A."/>
            <person name="Saw J.H."/>
            <person name="Jorgensen S.L."/>
            <person name="Zaremba-Niedzwiedzka K."/>
            <person name="Martijn J."/>
            <person name="Lind A.E."/>
            <person name="van Eijk R."/>
            <person name="Schleper C."/>
            <person name="Guy L."/>
            <person name="Ettema T.J."/>
        </authorList>
    </citation>
    <scope>NUCLEOTIDE SEQUENCE</scope>
</reference>
<dbReference type="EC" id="6.3.4.19" evidence="2"/>
<dbReference type="PANTHER" id="PTHR43033">
    <property type="entry name" value="TRNA(ILE)-LYSIDINE SYNTHASE-RELATED"/>
    <property type="match status" value="1"/>
</dbReference>
<dbReference type="SUPFAM" id="SSF52402">
    <property type="entry name" value="Adenine nucleotide alpha hydrolases-like"/>
    <property type="match status" value="1"/>
</dbReference>
<dbReference type="NCBIfam" id="TIGR02433">
    <property type="entry name" value="lysidine_TilS_C"/>
    <property type="match status" value="1"/>
</dbReference>
<dbReference type="InterPro" id="IPR012094">
    <property type="entry name" value="tRNA_Ile_lys_synt"/>
</dbReference>
<feature type="domain" description="Lysidine-tRNA(Ile) synthetase C-terminal" evidence="9">
    <location>
        <begin position="364"/>
        <end position="441"/>
    </location>
</feature>
<dbReference type="Pfam" id="PF09179">
    <property type="entry name" value="TilS"/>
    <property type="match status" value="1"/>
</dbReference>
<comment type="subcellular location">
    <subcellularLocation>
        <location evidence="1">Cytoplasm</location>
    </subcellularLocation>
</comment>
<accession>A0A0F9S6N5</accession>
<dbReference type="GO" id="GO:0032267">
    <property type="term" value="F:tRNA(Ile)-lysidine synthase activity"/>
    <property type="evidence" value="ECO:0007669"/>
    <property type="project" value="UniProtKB-EC"/>
</dbReference>
<evidence type="ECO:0000259" key="9">
    <source>
        <dbReference type="SMART" id="SM00977"/>
    </source>
</evidence>
<dbReference type="GO" id="GO:0005524">
    <property type="term" value="F:ATP binding"/>
    <property type="evidence" value="ECO:0007669"/>
    <property type="project" value="UniProtKB-KW"/>
</dbReference>
<evidence type="ECO:0000256" key="1">
    <source>
        <dbReference type="ARBA" id="ARBA00004496"/>
    </source>
</evidence>
<name>A0A0F9S6N5_9ZZZZ</name>
<protein>
    <recommendedName>
        <fullName evidence="2">tRNA(Ile)-lysidine synthetase</fullName>
        <ecNumber evidence="2">6.3.4.19</ecNumber>
    </recommendedName>
</protein>
<dbReference type="Gene3D" id="3.40.50.620">
    <property type="entry name" value="HUPs"/>
    <property type="match status" value="1"/>
</dbReference>
<dbReference type="InterPro" id="IPR012795">
    <property type="entry name" value="tRNA_Ile_lys_synt_N"/>
</dbReference>
<dbReference type="SMART" id="SM00977">
    <property type="entry name" value="TilS_C"/>
    <property type="match status" value="1"/>
</dbReference>
<gene>
    <name evidence="10" type="ORF">LCGC14_0557750</name>
</gene>
<evidence type="ECO:0000256" key="6">
    <source>
        <dbReference type="ARBA" id="ARBA00022741"/>
    </source>
</evidence>
<dbReference type="InterPro" id="IPR012796">
    <property type="entry name" value="Lysidine-tRNA-synth_C"/>
</dbReference>
<dbReference type="GO" id="GO:0008033">
    <property type="term" value="P:tRNA processing"/>
    <property type="evidence" value="ECO:0007669"/>
    <property type="project" value="UniProtKB-KW"/>
</dbReference>
<evidence type="ECO:0000313" key="10">
    <source>
        <dbReference type="EMBL" id="KKN57897.1"/>
    </source>
</evidence>
<dbReference type="Pfam" id="PF01171">
    <property type="entry name" value="ATP_bind_3"/>
    <property type="match status" value="1"/>
</dbReference>
<comment type="caution">
    <text evidence="10">The sequence shown here is derived from an EMBL/GenBank/DDBJ whole genome shotgun (WGS) entry which is preliminary data.</text>
</comment>
<dbReference type="PANTHER" id="PTHR43033:SF1">
    <property type="entry name" value="TRNA(ILE)-LYSIDINE SYNTHASE-RELATED"/>
    <property type="match status" value="1"/>
</dbReference>
<evidence type="ECO:0000256" key="4">
    <source>
        <dbReference type="ARBA" id="ARBA00022598"/>
    </source>
</evidence>
<keyword evidence="7" id="KW-0067">ATP-binding</keyword>
<evidence type="ECO:0000256" key="5">
    <source>
        <dbReference type="ARBA" id="ARBA00022694"/>
    </source>
</evidence>
<dbReference type="SUPFAM" id="SSF56037">
    <property type="entry name" value="PheT/TilS domain"/>
    <property type="match status" value="1"/>
</dbReference>
<dbReference type="SUPFAM" id="SSF82829">
    <property type="entry name" value="MesJ substrate recognition domain-like"/>
    <property type="match status" value="1"/>
</dbReference>
<dbReference type="InterPro" id="IPR015262">
    <property type="entry name" value="tRNA_Ile_lys_synt_subst-bd"/>
</dbReference>
<dbReference type="EMBL" id="LAZR01000784">
    <property type="protein sequence ID" value="KKN57897.1"/>
    <property type="molecule type" value="Genomic_DNA"/>
</dbReference>
<dbReference type="AlphaFoldDB" id="A0A0F9S6N5"/>
<evidence type="ECO:0000256" key="8">
    <source>
        <dbReference type="ARBA" id="ARBA00048539"/>
    </source>
</evidence>
<evidence type="ECO:0000256" key="3">
    <source>
        <dbReference type="ARBA" id="ARBA00022490"/>
    </source>
</evidence>
<keyword evidence="3" id="KW-0963">Cytoplasm</keyword>
<dbReference type="InterPro" id="IPR014729">
    <property type="entry name" value="Rossmann-like_a/b/a_fold"/>
</dbReference>
<keyword evidence="6" id="KW-0547">Nucleotide-binding</keyword>
<dbReference type="NCBIfam" id="TIGR02432">
    <property type="entry name" value="lysidine_TilS_N"/>
    <property type="match status" value="1"/>
</dbReference>
<dbReference type="Pfam" id="PF11734">
    <property type="entry name" value="TilS_C"/>
    <property type="match status" value="1"/>
</dbReference>
<keyword evidence="5" id="KW-0819">tRNA processing</keyword>
<dbReference type="HAMAP" id="MF_01161">
    <property type="entry name" value="tRNA_Ile_lys_synt"/>
    <property type="match status" value="1"/>
</dbReference>
<organism evidence="10">
    <name type="scientific">marine sediment metagenome</name>
    <dbReference type="NCBI Taxonomy" id="412755"/>
    <lineage>
        <taxon>unclassified sequences</taxon>
        <taxon>metagenomes</taxon>
        <taxon>ecological metagenomes</taxon>
    </lineage>
</organism>
<evidence type="ECO:0000256" key="2">
    <source>
        <dbReference type="ARBA" id="ARBA00013267"/>
    </source>
</evidence>
<dbReference type="GO" id="GO:0005737">
    <property type="term" value="C:cytoplasm"/>
    <property type="evidence" value="ECO:0007669"/>
    <property type="project" value="UniProtKB-SubCell"/>
</dbReference>
<evidence type="ECO:0000256" key="7">
    <source>
        <dbReference type="ARBA" id="ARBA00022840"/>
    </source>
</evidence>